<dbReference type="GO" id="GO:0016758">
    <property type="term" value="F:hexosyltransferase activity"/>
    <property type="evidence" value="ECO:0007669"/>
    <property type="project" value="UniProtKB-ARBA"/>
</dbReference>
<reference evidence="3" key="1">
    <citation type="submission" date="2017-04" db="EMBL/GenBank/DDBJ databases">
        <title>Function of individual gut microbiota members based on whole genome sequencing of pure cultures obtained from chicken caecum.</title>
        <authorList>
            <person name="Medvecky M."/>
            <person name="Cejkova D."/>
            <person name="Polansky O."/>
            <person name="Karasova D."/>
            <person name="Kubasova T."/>
            <person name="Cizek A."/>
            <person name="Rychlik I."/>
        </authorList>
    </citation>
    <scope>NUCLEOTIDE SEQUENCE [LARGE SCALE GENOMIC DNA]</scope>
    <source>
        <strain evidence="3">An90</strain>
    </source>
</reference>
<name>A0A1Y3R2G4_9BACT</name>
<gene>
    <name evidence="2" type="ORF">B5G41_00560</name>
</gene>
<dbReference type="Pfam" id="PF00535">
    <property type="entry name" value="Glycos_transf_2"/>
    <property type="match status" value="1"/>
</dbReference>
<evidence type="ECO:0000259" key="1">
    <source>
        <dbReference type="Pfam" id="PF00535"/>
    </source>
</evidence>
<keyword evidence="2" id="KW-0808">Transferase</keyword>
<comment type="caution">
    <text evidence="2">The sequence shown here is derived from an EMBL/GenBank/DDBJ whole genome shotgun (WGS) entry which is preliminary data.</text>
</comment>
<dbReference type="CDD" id="cd00761">
    <property type="entry name" value="Glyco_tranf_GTA_type"/>
    <property type="match status" value="1"/>
</dbReference>
<dbReference type="InterPro" id="IPR029044">
    <property type="entry name" value="Nucleotide-diphossugar_trans"/>
</dbReference>
<accession>A0A1Y3R2G4</accession>
<feature type="domain" description="Glycosyltransferase 2-like" evidence="1">
    <location>
        <begin position="5"/>
        <end position="129"/>
    </location>
</feature>
<dbReference type="OrthoDB" id="1114838at2"/>
<dbReference type="AlphaFoldDB" id="A0A1Y3R2G4"/>
<sequence>MKKVSIIIPLYNLEKLIGKCIASALAQDLSPEEYEILVIDDGSTDGSLATAEKAAQGHPNVHVYTKPNEGLSRTRNYGTDRAAGRYVMYLDADDYLEPNVLGHLVETMECGGLDMLCFEIAGIDENGNDVPLWSDGISAGNGSDVQRGVDFLQRDRFLPMVYAYLYSREMLDANSLRMTPIWHEDEEFTPRALYYARRIQYLPVRVYNYLQRSDSFMGNYKPQSRLDLVRAMKSLTCFASRIGTEDPSGARLMRLHVGKTMSLACKQTVVRQLGNAREMLREARRQGIMPLEFRRRDFRHFLINRLPGLYVLYYKLHKKRK</sequence>
<dbReference type="EMBL" id="NFHB01000001">
    <property type="protein sequence ID" value="OUN04837.1"/>
    <property type="molecule type" value="Genomic_DNA"/>
</dbReference>
<dbReference type="RefSeq" id="WP_087400946.1">
    <property type="nucleotide sequence ID" value="NZ_NFHB01000001.1"/>
</dbReference>
<evidence type="ECO:0000313" key="3">
    <source>
        <dbReference type="Proteomes" id="UP000195772"/>
    </source>
</evidence>
<evidence type="ECO:0000313" key="2">
    <source>
        <dbReference type="EMBL" id="OUN04837.1"/>
    </source>
</evidence>
<dbReference type="PANTHER" id="PTHR22916">
    <property type="entry name" value="GLYCOSYLTRANSFERASE"/>
    <property type="match status" value="1"/>
</dbReference>
<proteinExistence type="predicted"/>
<protein>
    <submittedName>
        <fullName evidence="2">Glycosyl transferase family 2</fullName>
    </submittedName>
</protein>
<dbReference type="SUPFAM" id="SSF53448">
    <property type="entry name" value="Nucleotide-diphospho-sugar transferases"/>
    <property type="match status" value="1"/>
</dbReference>
<organism evidence="2 3">
    <name type="scientific">Alistipes onderdonkii</name>
    <dbReference type="NCBI Taxonomy" id="328813"/>
    <lineage>
        <taxon>Bacteria</taxon>
        <taxon>Pseudomonadati</taxon>
        <taxon>Bacteroidota</taxon>
        <taxon>Bacteroidia</taxon>
        <taxon>Bacteroidales</taxon>
        <taxon>Rikenellaceae</taxon>
        <taxon>Alistipes</taxon>
    </lineage>
</organism>
<dbReference type="PANTHER" id="PTHR22916:SF3">
    <property type="entry name" value="UDP-GLCNAC:BETAGAL BETA-1,3-N-ACETYLGLUCOSAMINYLTRANSFERASE-LIKE PROTEIN 1"/>
    <property type="match status" value="1"/>
</dbReference>
<dbReference type="InterPro" id="IPR001173">
    <property type="entry name" value="Glyco_trans_2-like"/>
</dbReference>
<dbReference type="eggNOG" id="COG1215">
    <property type="taxonomic scope" value="Bacteria"/>
</dbReference>
<dbReference type="Proteomes" id="UP000195772">
    <property type="component" value="Unassembled WGS sequence"/>
</dbReference>
<dbReference type="Gene3D" id="3.90.550.10">
    <property type="entry name" value="Spore Coat Polysaccharide Biosynthesis Protein SpsA, Chain A"/>
    <property type="match status" value="1"/>
</dbReference>